<dbReference type="SUPFAM" id="SSF63562">
    <property type="entry name" value="RPB6/omega subunit-like"/>
    <property type="match status" value="1"/>
</dbReference>
<evidence type="ECO:0000256" key="3">
    <source>
        <dbReference type="SAM" id="MobiDB-lite"/>
    </source>
</evidence>
<feature type="compositionally biased region" description="Acidic residues" evidence="3">
    <location>
        <begin position="39"/>
        <end position="73"/>
    </location>
</feature>
<dbReference type="PANTHER" id="PTHR47227:SF5">
    <property type="entry name" value="DNA-DIRECTED RNA POLYMERASES I, II, AND III SUBUNIT RPABC2"/>
    <property type="match status" value="1"/>
</dbReference>
<reference evidence="4" key="1">
    <citation type="journal article" date="2020" name="Nature">
        <title>Giant virus diversity and host interactions through global metagenomics.</title>
        <authorList>
            <person name="Schulz F."/>
            <person name="Roux S."/>
            <person name="Paez-Espino D."/>
            <person name="Jungbluth S."/>
            <person name="Walsh D.A."/>
            <person name="Denef V.J."/>
            <person name="McMahon K.D."/>
            <person name="Konstantinidis K.T."/>
            <person name="Eloe-Fadrosh E.A."/>
            <person name="Kyrpides N.C."/>
            <person name="Woyke T."/>
        </authorList>
    </citation>
    <scope>NUCLEOTIDE SEQUENCE</scope>
    <source>
        <strain evidence="4">GVMAG-M-3300023184-182</strain>
    </source>
</reference>
<sequence>MADFEENPGSDMSDVDSDSDTSSVGIIKKPKKMVSIGGDPDDDDDIDLSDVDEDSEKDEAEEADDEVLDDDDASVAIEKAHFPEIEDDEDEEDEDDEDYLKKFDESLQQNVIRDHHPELQIHNYEEIDALCTIVRDEKDNIIDPFHKTLPIVTRYERARVLGERAKQIDAGAPIFIEVDDTMIDGYIIALKEFEEKKIPFIIQRPLPNGACEYWRLSDLEIL</sequence>
<feature type="compositionally biased region" description="Acidic residues" evidence="3">
    <location>
        <begin position="85"/>
        <end position="97"/>
    </location>
</feature>
<dbReference type="InterPro" id="IPR006110">
    <property type="entry name" value="Pol_omega/Rpo6/RPB6"/>
</dbReference>
<dbReference type="GO" id="GO:0042797">
    <property type="term" value="P:tRNA transcription by RNA polymerase III"/>
    <property type="evidence" value="ECO:0007669"/>
    <property type="project" value="TreeGrafter"/>
</dbReference>
<dbReference type="GO" id="GO:0005665">
    <property type="term" value="C:RNA polymerase II, core complex"/>
    <property type="evidence" value="ECO:0007669"/>
    <property type="project" value="TreeGrafter"/>
</dbReference>
<name>A0A6C0HYU2_9ZZZZ</name>
<evidence type="ECO:0008006" key="5">
    <source>
        <dbReference type="Google" id="ProtNLM"/>
    </source>
</evidence>
<accession>A0A6C0HYU2</accession>
<dbReference type="GO" id="GO:0006366">
    <property type="term" value="P:transcription by RNA polymerase II"/>
    <property type="evidence" value="ECO:0007669"/>
    <property type="project" value="TreeGrafter"/>
</dbReference>
<evidence type="ECO:0000256" key="1">
    <source>
        <dbReference type="ARBA" id="ARBA00022478"/>
    </source>
</evidence>
<dbReference type="PANTHER" id="PTHR47227">
    <property type="entry name" value="DNA-DIRECTED RNA POLYMERASE SUBUNIT K"/>
    <property type="match status" value="1"/>
</dbReference>
<protein>
    <recommendedName>
        <fullName evidence="5">DNA-directed RNA polymerase</fullName>
    </recommendedName>
</protein>
<dbReference type="PROSITE" id="PS01111">
    <property type="entry name" value="RNA_POL_K_14KD"/>
    <property type="match status" value="1"/>
</dbReference>
<evidence type="ECO:0000256" key="2">
    <source>
        <dbReference type="ARBA" id="ARBA00023163"/>
    </source>
</evidence>
<organism evidence="4">
    <name type="scientific">viral metagenome</name>
    <dbReference type="NCBI Taxonomy" id="1070528"/>
    <lineage>
        <taxon>unclassified sequences</taxon>
        <taxon>metagenomes</taxon>
        <taxon>organismal metagenomes</taxon>
    </lineage>
</organism>
<dbReference type="AlphaFoldDB" id="A0A6C0HYU2"/>
<dbReference type="EMBL" id="MN740052">
    <property type="protein sequence ID" value="QHT85921.1"/>
    <property type="molecule type" value="Genomic_DNA"/>
</dbReference>
<feature type="compositionally biased region" description="Acidic residues" evidence="3">
    <location>
        <begin position="1"/>
        <end position="19"/>
    </location>
</feature>
<dbReference type="GO" id="GO:0006360">
    <property type="term" value="P:transcription by RNA polymerase I"/>
    <property type="evidence" value="ECO:0007669"/>
    <property type="project" value="TreeGrafter"/>
</dbReference>
<dbReference type="GO" id="GO:0005736">
    <property type="term" value="C:RNA polymerase I complex"/>
    <property type="evidence" value="ECO:0007669"/>
    <property type="project" value="TreeGrafter"/>
</dbReference>
<dbReference type="SMART" id="SM01409">
    <property type="entry name" value="RNA_pol_Rpb6"/>
    <property type="match status" value="1"/>
</dbReference>
<dbReference type="GO" id="GO:0003677">
    <property type="term" value="F:DNA binding"/>
    <property type="evidence" value="ECO:0007669"/>
    <property type="project" value="InterPro"/>
</dbReference>
<feature type="region of interest" description="Disordered" evidence="3">
    <location>
        <begin position="1"/>
        <end position="97"/>
    </location>
</feature>
<dbReference type="GO" id="GO:0005666">
    <property type="term" value="C:RNA polymerase III complex"/>
    <property type="evidence" value="ECO:0007669"/>
    <property type="project" value="TreeGrafter"/>
</dbReference>
<dbReference type="InterPro" id="IPR020708">
    <property type="entry name" value="DNA-dir_RNA_polK_14-18kDa_CS"/>
</dbReference>
<keyword evidence="1" id="KW-0240">DNA-directed RNA polymerase</keyword>
<evidence type="ECO:0000313" key="4">
    <source>
        <dbReference type="EMBL" id="QHT85921.1"/>
    </source>
</evidence>
<dbReference type="Gene3D" id="3.90.940.10">
    <property type="match status" value="1"/>
</dbReference>
<dbReference type="InterPro" id="IPR036161">
    <property type="entry name" value="RPB6/omega-like_sf"/>
</dbReference>
<dbReference type="Pfam" id="PF01192">
    <property type="entry name" value="RNA_pol_Rpb6"/>
    <property type="match status" value="1"/>
</dbReference>
<dbReference type="GO" id="GO:0003899">
    <property type="term" value="F:DNA-directed RNA polymerase activity"/>
    <property type="evidence" value="ECO:0007669"/>
    <property type="project" value="InterPro"/>
</dbReference>
<proteinExistence type="predicted"/>
<keyword evidence="2" id="KW-0804">Transcription</keyword>